<dbReference type="GO" id="GO:0140663">
    <property type="term" value="F:ATP-dependent FeS chaperone activity"/>
    <property type="evidence" value="ECO:0007669"/>
    <property type="project" value="InterPro"/>
</dbReference>
<dbReference type="GO" id="GO:0016226">
    <property type="term" value="P:iron-sulfur cluster assembly"/>
    <property type="evidence" value="ECO:0007669"/>
    <property type="project" value="InterPro"/>
</dbReference>
<dbReference type="InterPro" id="IPR019591">
    <property type="entry name" value="Mrp/NBP35_ATP-bd"/>
</dbReference>
<dbReference type="GO" id="GO:0046872">
    <property type="term" value="F:metal ion binding"/>
    <property type="evidence" value="ECO:0007669"/>
    <property type="project" value="UniProtKB-KW"/>
</dbReference>
<dbReference type="FunFam" id="3.40.50.300:FF:001119">
    <property type="entry name" value="Iron-sulfur cluster carrier protein"/>
    <property type="match status" value="1"/>
</dbReference>
<dbReference type="EMBL" id="UINC01001156">
    <property type="protein sequence ID" value="SUZ72731.1"/>
    <property type="molecule type" value="Genomic_DNA"/>
</dbReference>
<keyword evidence="2" id="KW-0547">Nucleotide-binding</keyword>
<proteinExistence type="inferred from homology"/>
<keyword evidence="5" id="KW-0411">Iron-sulfur</keyword>
<dbReference type="InterPro" id="IPR002744">
    <property type="entry name" value="MIP18-like"/>
</dbReference>
<sequence>MNEKQIIKALSKVNDPDLKKDLVSLNMIKNISIDNNVVSFEIVLTTPACPLKEQIKKDCLNELNKINNDLKYNITFSSNVVPFDKKTMIKNIKNIIAISSGKGGVGKSTIASNLAVGLGNMGAKTGLIDADIFGPSIPTMFNCENEQPTIKKSKEKNIIIPIEQYGIKLLSMGLLIPNNKAVVWRGPMASSAMKQLILDVEWGELDYLIVDLPPGTSDIHITLSQSFPVTGTVIISTPQKVSTNDAEKAISMYNQEQTNIPIIGLIENMSYFIDDNDKKNYLFGKDGGKTLCNKFSIDFIGQIPIDKRISDGSDLGYPIILKENKISDIFKTLSQNIARKIAINNSK</sequence>
<dbReference type="SUPFAM" id="SSF52540">
    <property type="entry name" value="P-loop containing nucleoside triphosphate hydrolases"/>
    <property type="match status" value="1"/>
</dbReference>
<name>A0A381Q0A8_9ZZZZ</name>
<dbReference type="Pfam" id="PF01883">
    <property type="entry name" value="FeS_assembly_P"/>
    <property type="match status" value="1"/>
</dbReference>
<evidence type="ECO:0000256" key="3">
    <source>
        <dbReference type="ARBA" id="ARBA00022840"/>
    </source>
</evidence>
<dbReference type="SUPFAM" id="SSF117916">
    <property type="entry name" value="Fe-S cluster assembly (FSCA) domain-like"/>
    <property type="match status" value="1"/>
</dbReference>
<dbReference type="PANTHER" id="PTHR42961">
    <property type="entry name" value="IRON-SULFUR PROTEIN NUBPL"/>
    <property type="match status" value="1"/>
</dbReference>
<dbReference type="InterPro" id="IPR033756">
    <property type="entry name" value="YlxH/NBP35"/>
</dbReference>
<evidence type="ECO:0000256" key="4">
    <source>
        <dbReference type="ARBA" id="ARBA00023004"/>
    </source>
</evidence>
<evidence type="ECO:0000256" key="2">
    <source>
        <dbReference type="ARBA" id="ARBA00022741"/>
    </source>
</evidence>
<dbReference type="AlphaFoldDB" id="A0A381Q0A8"/>
<dbReference type="Pfam" id="PF10609">
    <property type="entry name" value="ParA"/>
    <property type="match status" value="1"/>
</dbReference>
<dbReference type="CDD" id="cd02037">
    <property type="entry name" value="Mrp_NBP35"/>
    <property type="match status" value="1"/>
</dbReference>
<keyword evidence="3" id="KW-0067">ATP-binding</keyword>
<evidence type="ECO:0000256" key="1">
    <source>
        <dbReference type="ARBA" id="ARBA00022723"/>
    </source>
</evidence>
<protein>
    <recommendedName>
        <fullName evidence="6">MIP18 family-like domain-containing protein</fullName>
    </recommendedName>
</protein>
<organism evidence="7">
    <name type="scientific">marine metagenome</name>
    <dbReference type="NCBI Taxonomy" id="408172"/>
    <lineage>
        <taxon>unclassified sequences</taxon>
        <taxon>metagenomes</taxon>
        <taxon>ecological metagenomes</taxon>
    </lineage>
</organism>
<dbReference type="GO" id="GO:0005524">
    <property type="term" value="F:ATP binding"/>
    <property type="evidence" value="ECO:0007669"/>
    <property type="project" value="UniProtKB-KW"/>
</dbReference>
<dbReference type="PROSITE" id="PS01215">
    <property type="entry name" value="MRP"/>
    <property type="match status" value="1"/>
</dbReference>
<keyword evidence="4" id="KW-0408">Iron</keyword>
<dbReference type="HAMAP" id="MF_02040">
    <property type="entry name" value="Mrp_NBP35"/>
    <property type="match status" value="1"/>
</dbReference>
<dbReference type="InterPro" id="IPR044304">
    <property type="entry name" value="NUBPL-like"/>
</dbReference>
<evidence type="ECO:0000256" key="5">
    <source>
        <dbReference type="ARBA" id="ARBA00023014"/>
    </source>
</evidence>
<dbReference type="PANTHER" id="PTHR42961:SF2">
    <property type="entry name" value="IRON-SULFUR PROTEIN NUBPL"/>
    <property type="match status" value="1"/>
</dbReference>
<accession>A0A381Q0A8</accession>
<dbReference type="InterPro" id="IPR000808">
    <property type="entry name" value="Mrp-like_CS"/>
</dbReference>
<dbReference type="InterPro" id="IPR034904">
    <property type="entry name" value="FSCA_dom_sf"/>
</dbReference>
<dbReference type="Gene3D" id="3.40.50.300">
    <property type="entry name" value="P-loop containing nucleotide triphosphate hydrolases"/>
    <property type="match status" value="1"/>
</dbReference>
<dbReference type="GO" id="GO:0051539">
    <property type="term" value="F:4 iron, 4 sulfur cluster binding"/>
    <property type="evidence" value="ECO:0007669"/>
    <property type="project" value="TreeGrafter"/>
</dbReference>
<evidence type="ECO:0000313" key="7">
    <source>
        <dbReference type="EMBL" id="SUZ72731.1"/>
    </source>
</evidence>
<reference evidence="7" key="1">
    <citation type="submission" date="2018-05" db="EMBL/GenBank/DDBJ databases">
        <authorList>
            <person name="Lanie J.A."/>
            <person name="Ng W.-L."/>
            <person name="Kazmierczak K.M."/>
            <person name="Andrzejewski T.M."/>
            <person name="Davidsen T.M."/>
            <person name="Wayne K.J."/>
            <person name="Tettelin H."/>
            <person name="Glass J.I."/>
            <person name="Rusch D."/>
            <person name="Podicherti R."/>
            <person name="Tsui H.-C.T."/>
            <person name="Winkler M.E."/>
        </authorList>
    </citation>
    <scope>NUCLEOTIDE SEQUENCE</scope>
</reference>
<gene>
    <name evidence="7" type="ORF">METZ01_LOCUS25585</name>
</gene>
<dbReference type="Gene3D" id="3.30.300.130">
    <property type="entry name" value="Fe-S cluster assembly (FSCA)"/>
    <property type="match status" value="1"/>
</dbReference>
<evidence type="ECO:0000259" key="6">
    <source>
        <dbReference type="Pfam" id="PF01883"/>
    </source>
</evidence>
<keyword evidence="1" id="KW-0479">Metal-binding</keyword>
<dbReference type="InterPro" id="IPR027417">
    <property type="entry name" value="P-loop_NTPase"/>
</dbReference>
<feature type="domain" description="MIP18 family-like" evidence="6">
    <location>
        <begin position="3"/>
        <end position="66"/>
    </location>
</feature>